<organism evidence="3 4">
    <name type="scientific">Sistotremastrum niveocremeum HHB9708</name>
    <dbReference type="NCBI Taxonomy" id="1314777"/>
    <lineage>
        <taxon>Eukaryota</taxon>
        <taxon>Fungi</taxon>
        <taxon>Dikarya</taxon>
        <taxon>Basidiomycota</taxon>
        <taxon>Agaricomycotina</taxon>
        <taxon>Agaricomycetes</taxon>
        <taxon>Sistotremastrales</taxon>
        <taxon>Sistotremastraceae</taxon>
        <taxon>Sertulicium</taxon>
        <taxon>Sertulicium niveocremeum</taxon>
    </lineage>
</organism>
<dbReference type="PANTHER" id="PTHR47842">
    <property type="entry name" value="EXPRESSED PROTEIN"/>
    <property type="match status" value="1"/>
</dbReference>
<dbReference type="GO" id="GO:0006629">
    <property type="term" value="P:lipid metabolic process"/>
    <property type="evidence" value="ECO:0007669"/>
    <property type="project" value="InterPro"/>
</dbReference>
<evidence type="ECO:0000259" key="2">
    <source>
        <dbReference type="Pfam" id="PF01764"/>
    </source>
</evidence>
<gene>
    <name evidence="3" type="ORF">SISNIDRAFT_460440</name>
</gene>
<proteinExistence type="predicted"/>
<dbReference type="AlphaFoldDB" id="A0A164NRN5"/>
<feature type="region of interest" description="Disordered" evidence="1">
    <location>
        <begin position="190"/>
        <end position="258"/>
    </location>
</feature>
<evidence type="ECO:0000313" key="3">
    <source>
        <dbReference type="EMBL" id="KZS87972.1"/>
    </source>
</evidence>
<dbReference type="SUPFAM" id="SSF53474">
    <property type="entry name" value="alpha/beta-Hydrolases"/>
    <property type="match status" value="1"/>
</dbReference>
<feature type="compositionally biased region" description="Low complexity" evidence="1">
    <location>
        <begin position="378"/>
        <end position="391"/>
    </location>
</feature>
<feature type="region of interest" description="Disordered" evidence="1">
    <location>
        <begin position="333"/>
        <end position="400"/>
    </location>
</feature>
<feature type="compositionally biased region" description="Low complexity" evidence="1">
    <location>
        <begin position="229"/>
        <end position="239"/>
    </location>
</feature>
<dbReference type="InterPro" id="IPR002921">
    <property type="entry name" value="Fungal_lipase-type"/>
</dbReference>
<reference evidence="3 4" key="1">
    <citation type="journal article" date="2016" name="Mol. Biol. Evol.">
        <title>Comparative Genomics of Early-Diverging Mushroom-Forming Fungi Provides Insights into the Origins of Lignocellulose Decay Capabilities.</title>
        <authorList>
            <person name="Nagy L.G."/>
            <person name="Riley R."/>
            <person name="Tritt A."/>
            <person name="Adam C."/>
            <person name="Daum C."/>
            <person name="Floudas D."/>
            <person name="Sun H."/>
            <person name="Yadav J.S."/>
            <person name="Pangilinan J."/>
            <person name="Larsson K.H."/>
            <person name="Matsuura K."/>
            <person name="Barry K."/>
            <person name="Labutti K."/>
            <person name="Kuo R."/>
            <person name="Ohm R.A."/>
            <person name="Bhattacharya S.S."/>
            <person name="Shirouzu T."/>
            <person name="Yoshinaga Y."/>
            <person name="Martin F.M."/>
            <person name="Grigoriev I.V."/>
            <person name="Hibbett D.S."/>
        </authorList>
    </citation>
    <scope>NUCLEOTIDE SEQUENCE [LARGE SCALE GENOMIC DNA]</scope>
    <source>
        <strain evidence="3 4">HHB9708</strain>
    </source>
</reference>
<dbReference type="PANTHER" id="PTHR47842:SF3">
    <property type="entry name" value="DUF676 DOMAIN-CONTAINING PROTEIN"/>
    <property type="match status" value="1"/>
</dbReference>
<evidence type="ECO:0000256" key="1">
    <source>
        <dbReference type="SAM" id="MobiDB-lite"/>
    </source>
</evidence>
<dbReference type="Pfam" id="PF01764">
    <property type="entry name" value="Lipase_3"/>
    <property type="match status" value="1"/>
</dbReference>
<dbReference type="InterPro" id="IPR029058">
    <property type="entry name" value="AB_hydrolase_fold"/>
</dbReference>
<dbReference type="OrthoDB" id="3248508at2759"/>
<dbReference type="EMBL" id="KV419442">
    <property type="protein sequence ID" value="KZS87972.1"/>
    <property type="molecule type" value="Genomic_DNA"/>
</dbReference>
<protein>
    <recommendedName>
        <fullName evidence="2">Fungal lipase-type domain-containing protein</fullName>
    </recommendedName>
</protein>
<dbReference type="Proteomes" id="UP000076722">
    <property type="component" value="Unassembled WGS sequence"/>
</dbReference>
<feature type="compositionally biased region" description="Pro residues" evidence="1">
    <location>
        <begin position="240"/>
        <end position="254"/>
    </location>
</feature>
<dbReference type="STRING" id="1314777.A0A164NRN5"/>
<feature type="compositionally biased region" description="Basic and acidic residues" evidence="1">
    <location>
        <begin position="333"/>
        <end position="345"/>
    </location>
</feature>
<dbReference type="Gene3D" id="3.40.50.1820">
    <property type="entry name" value="alpha/beta hydrolase"/>
    <property type="match status" value="1"/>
</dbReference>
<keyword evidence="4" id="KW-1185">Reference proteome</keyword>
<name>A0A164NRN5_9AGAM</name>
<sequence>MTSTRPSDLRTLHLIYIHGFQGDQTSFQAFPTDLHSYLEDKLGLGVELKSSLYPTYKSRRPISEATSNFLTWLSTQPSGDVILFGHSMGGLLAAEAAVDHAHHKPKREGQQIVAVVALDAPLLGMHPHVVISGIASLFPKKKDKNKAEHISDSHQDMQKDGESVGKESDMNDSARVRLVKEGEVKRTLTLDGRQAIAQEQDRDSEDPEWEKFKSSLKIPPTPSINSRESGSAHSASSSPPLTPLPSPPTSPPPKKSFFEKGANLMQRVSNDPFVKFIRKHNDDPFGAAKKEIVEHFEFGSCMFDPKGLMERYQKLEKWNGKWLNFWTRTIVHDHSGEDNPSKESSEESDIERAASVGTDSKDDGSHLQVRPEIVHQESSSSVTSTASSQQSIEHGHHRHHHLVNEEKCRVVNCRTHPRHFIVLPFTNSKYYSRWQLVEIAGVDDEVQAHCGIFIRTQNLDYEAFVERVGKVIIGWQQDSHHT</sequence>
<feature type="region of interest" description="Disordered" evidence="1">
    <location>
        <begin position="145"/>
        <end position="178"/>
    </location>
</feature>
<accession>A0A164NRN5</accession>
<feature type="domain" description="Fungal lipase-type" evidence="2">
    <location>
        <begin position="32"/>
        <end position="124"/>
    </location>
</feature>
<evidence type="ECO:0000313" key="4">
    <source>
        <dbReference type="Proteomes" id="UP000076722"/>
    </source>
</evidence>